<dbReference type="RefSeq" id="WP_071545249.1">
    <property type="nucleotide sequence ID" value="NZ_LKAQ01000004.1"/>
</dbReference>
<evidence type="ECO:0000256" key="1">
    <source>
        <dbReference type="SAM" id="SignalP"/>
    </source>
</evidence>
<feature type="signal peptide" evidence="1">
    <location>
        <begin position="1"/>
        <end position="25"/>
    </location>
</feature>
<feature type="chain" id="PRO_5009635536" description="Lipoprotein" evidence="1">
    <location>
        <begin position="26"/>
        <end position="278"/>
    </location>
</feature>
<keyword evidence="3" id="KW-1185">Reference proteome</keyword>
<dbReference type="Proteomes" id="UP000181901">
    <property type="component" value="Unassembled WGS sequence"/>
</dbReference>
<reference evidence="2 3" key="1">
    <citation type="submission" date="2015-09" db="EMBL/GenBank/DDBJ databases">
        <title>Genome of Desulfovibrio dechloracetivorans BerOc1, a mercury methylating strain isolated from highly hydrocarbons and metals contaminated coastal sediments.</title>
        <authorList>
            <person name="Goni Urriza M."/>
            <person name="Gassie C."/>
            <person name="Bouchez O."/>
            <person name="Klopp C."/>
            <person name="Ranchou-Peyruse A."/>
            <person name="Remy G."/>
        </authorList>
    </citation>
    <scope>NUCLEOTIDE SEQUENCE [LARGE SCALE GENOMIC DNA]</scope>
    <source>
        <strain evidence="2 3">BerOc1</strain>
    </source>
</reference>
<protein>
    <recommendedName>
        <fullName evidence="4">Lipoprotein</fullName>
    </recommendedName>
</protein>
<gene>
    <name evidence="2" type="ORF">BerOc1_01685</name>
</gene>
<evidence type="ECO:0008006" key="4">
    <source>
        <dbReference type="Google" id="ProtNLM"/>
    </source>
</evidence>
<organism evidence="2 3">
    <name type="scientific">Pseudodesulfovibrio hydrargyri</name>
    <dbReference type="NCBI Taxonomy" id="2125990"/>
    <lineage>
        <taxon>Bacteria</taxon>
        <taxon>Pseudomonadati</taxon>
        <taxon>Thermodesulfobacteriota</taxon>
        <taxon>Desulfovibrionia</taxon>
        <taxon>Desulfovibrionales</taxon>
        <taxon>Desulfovibrionaceae</taxon>
    </lineage>
</organism>
<sequence length="278" mass="31036">MKTTLALVIGIVLLATAGCAPHRLAGNDVLPLTEEAQLQYPPSSGHIDMTLAAGQRRFQFNTQQYSLDYTVRPEGDVLHWQFIATAKIYGIENNKRAEPKTLDDVLKLYNLKDSHGKLKVEIETDLLGNPLWDAQAEEESDPDAELNDAFWQAYYRKVFSMLILPFSASNAATGAVISHGHPMVPVKYAPHFGDTEIVLSGQKTLKGHECLVFEYKATSKQYKNRYRQKVIDSVDAALIVDKETKVLREAKSVYRAKNITYYLKAAYSDPAPDAADAQ</sequence>
<dbReference type="EMBL" id="LKAQ01000004">
    <property type="protein sequence ID" value="OIQ49760.1"/>
    <property type="molecule type" value="Genomic_DNA"/>
</dbReference>
<dbReference type="AlphaFoldDB" id="A0A1J5N4J1"/>
<evidence type="ECO:0000313" key="3">
    <source>
        <dbReference type="Proteomes" id="UP000181901"/>
    </source>
</evidence>
<evidence type="ECO:0000313" key="2">
    <source>
        <dbReference type="EMBL" id="OIQ49760.1"/>
    </source>
</evidence>
<name>A0A1J5N4J1_9BACT</name>
<comment type="caution">
    <text evidence="2">The sequence shown here is derived from an EMBL/GenBank/DDBJ whole genome shotgun (WGS) entry which is preliminary data.</text>
</comment>
<dbReference type="PROSITE" id="PS51257">
    <property type="entry name" value="PROKAR_LIPOPROTEIN"/>
    <property type="match status" value="1"/>
</dbReference>
<keyword evidence="1" id="KW-0732">Signal</keyword>
<accession>A0A1J5N4J1</accession>
<proteinExistence type="predicted"/>